<evidence type="ECO:0000313" key="4">
    <source>
        <dbReference type="Proteomes" id="UP001154282"/>
    </source>
</evidence>
<comment type="caution">
    <text evidence="3">The sequence shown here is derived from an EMBL/GenBank/DDBJ whole genome shotgun (WGS) entry which is preliminary data.</text>
</comment>
<keyword evidence="2" id="KW-0812">Transmembrane</keyword>
<evidence type="ECO:0000256" key="2">
    <source>
        <dbReference type="SAM" id="Phobius"/>
    </source>
</evidence>
<dbReference type="Proteomes" id="UP001154282">
    <property type="component" value="Unassembled WGS sequence"/>
</dbReference>
<keyword evidence="2" id="KW-0472">Membrane</keyword>
<keyword evidence="4" id="KW-1185">Reference proteome</keyword>
<dbReference type="EMBL" id="CAMGYJ010000009">
    <property type="protein sequence ID" value="CAI0480752.1"/>
    <property type="molecule type" value="Genomic_DNA"/>
</dbReference>
<feature type="region of interest" description="Disordered" evidence="1">
    <location>
        <begin position="1"/>
        <end position="20"/>
    </location>
</feature>
<feature type="transmembrane region" description="Helical" evidence="2">
    <location>
        <begin position="28"/>
        <end position="48"/>
    </location>
</feature>
<proteinExistence type="predicted"/>
<organism evidence="3 4">
    <name type="scientific">Linum tenue</name>
    <dbReference type="NCBI Taxonomy" id="586396"/>
    <lineage>
        <taxon>Eukaryota</taxon>
        <taxon>Viridiplantae</taxon>
        <taxon>Streptophyta</taxon>
        <taxon>Embryophyta</taxon>
        <taxon>Tracheophyta</taxon>
        <taxon>Spermatophyta</taxon>
        <taxon>Magnoliopsida</taxon>
        <taxon>eudicotyledons</taxon>
        <taxon>Gunneridae</taxon>
        <taxon>Pentapetalae</taxon>
        <taxon>rosids</taxon>
        <taxon>fabids</taxon>
        <taxon>Malpighiales</taxon>
        <taxon>Linaceae</taxon>
        <taxon>Linum</taxon>
    </lineage>
</organism>
<protein>
    <submittedName>
        <fullName evidence="3">Uncharacterized protein</fullName>
    </submittedName>
</protein>
<reference evidence="3" key="1">
    <citation type="submission" date="2022-08" db="EMBL/GenBank/DDBJ databases">
        <authorList>
            <person name="Gutierrez-Valencia J."/>
        </authorList>
    </citation>
    <scope>NUCLEOTIDE SEQUENCE</scope>
</reference>
<sequence>MAQDYKRSCRKASLGDGGQVDPTAANNALYAALAVFCVVCGGLCNVAGPRLMLPRGMHHLRALRLVLPLLQPLL</sequence>
<dbReference type="AlphaFoldDB" id="A0AAV0Q0L0"/>
<gene>
    <name evidence="3" type="ORF">LITE_LOCUS41004</name>
</gene>
<accession>A0AAV0Q0L0</accession>
<name>A0AAV0Q0L0_9ROSI</name>
<evidence type="ECO:0000313" key="3">
    <source>
        <dbReference type="EMBL" id="CAI0480752.1"/>
    </source>
</evidence>
<evidence type="ECO:0000256" key="1">
    <source>
        <dbReference type="SAM" id="MobiDB-lite"/>
    </source>
</evidence>
<keyword evidence="2" id="KW-1133">Transmembrane helix</keyword>